<protein>
    <submittedName>
        <fullName evidence="3">Aminoglycoside N(6')-acetyltransferase type 1</fullName>
        <ecNumber evidence="3">2.3.1.82</ecNumber>
    </submittedName>
</protein>
<dbReference type="EC" id="2.3.1.82" evidence="3"/>
<dbReference type="EMBL" id="LKET01000017">
    <property type="protein sequence ID" value="KPU45853.1"/>
    <property type="molecule type" value="Genomic_DNA"/>
</dbReference>
<dbReference type="PROSITE" id="PS51186">
    <property type="entry name" value="GNAT"/>
    <property type="match status" value="1"/>
</dbReference>
<keyword evidence="1" id="KW-0046">Antibiotic resistance</keyword>
<dbReference type="PANTHER" id="PTHR31438">
    <property type="entry name" value="LYSINE N-ACYLTRANSFERASE C17G9.06C-RELATED"/>
    <property type="match status" value="1"/>
</dbReference>
<dbReference type="RefSeq" id="WP_054873703.1">
    <property type="nucleotide sequence ID" value="NZ_LKET01000017.1"/>
</dbReference>
<organism evidence="3 4">
    <name type="scientific">Oxobacter pfennigii</name>
    <dbReference type="NCBI Taxonomy" id="36849"/>
    <lineage>
        <taxon>Bacteria</taxon>
        <taxon>Bacillati</taxon>
        <taxon>Bacillota</taxon>
        <taxon>Clostridia</taxon>
        <taxon>Eubacteriales</taxon>
        <taxon>Clostridiaceae</taxon>
        <taxon>Oxobacter</taxon>
    </lineage>
</organism>
<accession>A0A0P8WB36</accession>
<evidence type="ECO:0000313" key="3">
    <source>
        <dbReference type="EMBL" id="KPU45853.1"/>
    </source>
</evidence>
<evidence type="ECO:0000256" key="1">
    <source>
        <dbReference type="ARBA" id="ARBA00023251"/>
    </source>
</evidence>
<comment type="caution">
    <text evidence="3">The sequence shown here is derived from an EMBL/GenBank/DDBJ whole genome shotgun (WGS) entry which is preliminary data.</text>
</comment>
<reference evidence="3 4" key="1">
    <citation type="submission" date="2015-09" db="EMBL/GenBank/DDBJ databases">
        <title>Genome sequence of Oxobacter pfennigii DSM 3222.</title>
        <authorList>
            <person name="Poehlein A."/>
            <person name="Bengelsdorf F.R."/>
            <person name="Schiel-Bengelsdorf B."/>
            <person name="Duerre P."/>
            <person name="Daniel R."/>
        </authorList>
    </citation>
    <scope>NUCLEOTIDE SEQUENCE [LARGE SCALE GENOMIC DNA]</scope>
    <source>
        <strain evidence="3 4">DSM 3222</strain>
    </source>
</reference>
<keyword evidence="4" id="KW-1185">Reference proteome</keyword>
<dbReference type="InterPro" id="IPR000182">
    <property type="entry name" value="GNAT_dom"/>
</dbReference>
<dbReference type="OrthoDB" id="9795206at2"/>
<dbReference type="PANTHER" id="PTHR31438:SF1">
    <property type="entry name" value="LYSINE N-ACYLTRANSFERASE C17G9.06C-RELATED"/>
    <property type="match status" value="1"/>
</dbReference>
<evidence type="ECO:0000313" key="4">
    <source>
        <dbReference type="Proteomes" id="UP000050326"/>
    </source>
</evidence>
<keyword evidence="3" id="KW-0808">Transferase</keyword>
<dbReference type="STRING" id="36849.OXPF_05780"/>
<keyword evidence="3" id="KW-0012">Acyltransferase</keyword>
<dbReference type="GO" id="GO:0046677">
    <property type="term" value="P:response to antibiotic"/>
    <property type="evidence" value="ECO:0007669"/>
    <property type="project" value="UniProtKB-KW"/>
</dbReference>
<dbReference type="Pfam" id="PF13523">
    <property type="entry name" value="Acetyltransf_8"/>
    <property type="match status" value="1"/>
</dbReference>
<dbReference type="InterPro" id="IPR016181">
    <property type="entry name" value="Acyl_CoA_acyltransferase"/>
</dbReference>
<proteinExistence type="predicted"/>
<evidence type="ECO:0000259" key="2">
    <source>
        <dbReference type="PROSITE" id="PS51186"/>
    </source>
</evidence>
<dbReference type="Gene3D" id="3.40.630.30">
    <property type="match status" value="1"/>
</dbReference>
<dbReference type="Proteomes" id="UP000050326">
    <property type="component" value="Unassembled WGS sequence"/>
</dbReference>
<dbReference type="AlphaFoldDB" id="A0A0P8WB36"/>
<dbReference type="SUPFAM" id="SSF55729">
    <property type="entry name" value="Acyl-CoA N-acyltransferases (Nat)"/>
    <property type="match status" value="1"/>
</dbReference>
<dbReference type="CDD" id="cd04301">
    <property type="entry name" value="NAT_SF"/>
    <property type="match status" value="1"/>
</dbReference>
<name>A0A0P8WB36_9CLOT</name>
<feature type="domain" description="N-acetyltransferase" evidence="2">
    <location>
        <begin position="4"/>
        <end position="157"/>
    </location>
</feature>
<sequence>MDLLKIRAFEDDDILLMKTWLNKEHVMKWYEDPDAWLSEIYGRFDKFSFINHFIALYDRNPIGFCQYYICADADEHWYGNIPITGSYSIDYLIGEENYLGKGFGKAIIALLVNKVFSLDKAQRIIVFPEPENIASCKSLLANGFIFDEKNKLYCKTK</sequence>
<dbReference type="GO" id="GO:0047663">
    <property type="term" value="F:aminoglycoside 6'-N-acetyltransferase activity"/>
    <property type="evidence" value="ECO:0007669"/>
    <property type="project" value="UniProtKB-EC"/>
</dbReference>
<gene>
    <name evidence="3" type="primary">aacA4</name>
    <name evidence="3" type="ORF">OXPF_05780</name>
</gene>